<comment type="pathway">
    <text evidence="1">Lipid metabolism; fatty acid metabolism.</text>
</comment>
<dbReference type="FunFam" id="3.40.630.10:FF:000027">
    <property type="entry name" value="N-fatty-acyl-amino acid synthase/hydrolase PM20D1"/>
    <property type="match status" value="1"/>
</dbReference>
<comment type="catalytic activity">
    <reaction evidence="17">
        <text>an N-acyl-L-amino acid + H2O = an L-alpha-amino acid + a carboxylate</text>
        <dbReference type="Rhea" id="RHEA:15565"/>
        <dbReference type="ChEBI" id="CHEBI:15377"/>
        <dbReference type="ChEBI" id="CHEBI:29067"/>
        <dbReference type="ChEBI" id="CHEBI:59869"/>
        <dbReference type="ChEBI" id="CHEBI:59874"/>
        <dbReference type="EC" id="3.5.1.14"/>
    </reaction>
    <physiologicalReaction direction="left-to-right" evidence="17">
        <dbReference type="Rhea" id="RHEA:15566"/>
    </physiologicalReaction>
    <physiologicalReaction direction="right-to-left" evidence="17">
        <dbReference type="Rhea" id="RHEA:15567"/>
    </physiologicalReaction>
</comment>
<name>A0A0P6A1Y4_9CRUS</name>
<comment type="catalytic activity">
    <reaction evidence="13">
        <text>N-hexadecanoyl-L-phenylalanine + H2O = hexadecanoate + L-phenylalanine</text>
        <dbReference type="Rhea" id="RHEA:64124"/>
        <dbReference type="ChEBI" id="CHEBI:7896"/>
        <dbReference type="ChEBI" id="CHEBI:15377"/>
        <dbReference type="ChEBI" id="CHEBI:58095"/>
        <dbReference type="ChEBI" id="CHEBI:149699"/>
    </reaction>
    <physiologicalReaction direction="left-to-right" evidence="13">
        <dbReference type="Rhea" id="RHEA:64125"/>
    </physiologicalReaction>
</comment>
<evidence type="ECO:0000256" key="24">
    <source>
        <dbReference type="ARBA" id="ARBA00049100"/>
    </source>
</evidence>
<evidence type="ECO:0000256" key="14">
    <source>
        <dbReference type="ARBA" id="ARBA00048145"/>
    </source>
</evidence>
<dbReference type="GO" id="GO:0046872">
    <property type="term" value="F:metal ion binding"/>
    <property type="evidence" value="ECO:0007669"/>
    <property type="project" value="UniProtKB-KW"/>
</dbReference>
<comment type="catalytic activity">
    <reaction evidence="16">
        <text>N-(5Z,8Z,11Z,14Z)-eicosatetraenoyl-glycine + H2O = (5Z,8Z,11Z,14Z)-eicosatetraenoate + glycine</text>
        <dbReference type="Rhea" id="RHEA:64108"/>
        <dbReference type="ChEBI" id="CHEBI:15377"/>
        <dbReference type="ChEBI" id="CHEBI:32395"/>
        <dbReference type="ChEBI" id="CHEBI:57305"/>
        <dbReference type="ChEBI" id="CHEBI:59002"/>
    </reaction>
    <physiologicalReaction direction="left-to-right" evidence="16">
        <dbReference type="Rhea" id="RHEA:64109"/>
    </physiologicalReaction>
    <physiologicalReaction direction="right-to-left" evidence="16">
        <dbReference type="Rhea" id="RHEA:64110"/>
    </physiologicalReaction>
</comment>
<dbReference type="InterPro" id="IPR047177">
    <property type="entry name" value="Pept_M20A"/>
</dbReference>
<comment type="function">
    <text evidence="7">Secreted enzyme that regulates the endogenous N-fatty acyl amino acid (NAAs) tissue and circulating levels by functioning as a bidirectional NAA synthase/hydrolase. It condenses free fatty acids and free amino acids to generate NAAs and bidirectionally catalyzes the reverse hydrolysis reaction. Some of these NAAs stimulate oxidative metabolism via mitochondrial uncoupling, increasing energy expenditure in a UPC1-independent manner. Thereby, this secreted protein may indirectly regulate whole body energy expenditure. PM20D1 circulates in tight association with both low- and high-density (LDL and HDL,respectively) lipoprotein particles.</text>
</comment>
<keyword evidence="4" id="KW-0479">Metal-binding</keyword>
<dbReference type="GO" id="GO:0006520">
    <property type="term" value="P:amino acid metabolic process"/>
    <property type="evidence" value="ECO:0007669"/>
    <property type="project" value="TreeGrafter"/>
</dbReference>
<comment type="catalytic activity">
    <reaction evidence="11">
        <text>N-(9Z-octadecenoyl)-L-tyrosine + H2O = L-tyrosine + (9Z)-octadecenoate</text>
        <dbReference type="Rhea" id="RHEA:64184"/>
        <dbReference type="ChEBI" id="CHEBI:15377"/>
        <dbReference type="ChEBI" id="CHEBI:30823"/>
        <dbReference type="ChEBI" id="CHEBI:58315"/>
        <dbReference type="ChEBI" id="CHEBI:149734"/>
    </reaction>
    <physiologicalReaction direction="left-to-right" evidence="11">
        <dbReference type="Rhea" id="RHEA:64185"/>
    </physiologicalReaction>
</comment>
<evidence type="ECO:0000256" key="22">
    <source>
        <dbReference type="ARBA" id="ARBA00048840"/>
    </source>
</evidence>
<dbReference type="Gene3D" id="1.10.150.900">
    <property type="match status" value="1"/>
</dbReference>
<comment type="catalytic activity">
    <reaction evidence="23">
        <text>L-phenylalanine + (9Z)-octadecenoate = N-(9Z-octadecenoyl)-L-phenylalanine + H2O</text>
        <dbReference type="Rhea" id="RHEA:51300"/>
        <dbReference type="ChEBI" id="CHEBI:15377"/>
        <dbReference type="ChEBI" id="CHEBI:30823"/>
        <dbReference type="ChEBI" id="CHEBI:58095"/>
        <dbReference type="ChEBI" id="CHEBI:134020"/>
    </reaction>
    <physiologicalReaction direction="left-to-right" evidence="23">
        <dbReference type="Rhea" id="RHEA:51301"/>
    </physiologicalReaction>
    <physiologicalReaction direction="right-to-left" evidence="23">
        <dbReference type="Rhea" id="RHEA:51302"/>
    </physiologicalReaction>
</comment>
<evidence type="ECO:0000256" key="5">
    <source>
        <dbReference type="ARBA" id="ARBA00022801"/>
    </source>
</evidence>
<dbReference type="Gene3D" id="3.40.630.10">
    <property type="entry name" value="Zn peptidases"/>
    <property type="match status" value="1"/>
</dbReference>
<keyword evidence="5" id="KW-0378">Hydrolase</keyword>
<sequence>MCSKVFVIFVLVPASFLVILLALNTITSRQRQFQWDMNRKDVTSLPQLDRERIQQRAERLAKALTIQTISWERDVFETEALLQLHQHLKNSFPLIHSSPSIEVNVINGYSLLYTIHGNNNDKNDGVLPPYMLAAHLDVVPVANGTWKVADPFEGRIIDGVIYGRGALDDKSSVMGILEALEFLLENKYNFHRTFYIGFGHDEEVSGFEGAGHIAKHLKETGVSHLDFVLDEGYFVLEDLVEGVDDLVSVIGVTEKGYATLELSVEMTPGHSSIPPKETAIGVLAKAVLALETNPHPSMFGHGPEMDFFSYISSSAKIGHSVLFSNLWLLSPLLSKLLSRSPVTDAIQRTTTAVTIIQGGYKHNVIPGSSSATVNHRIHPADSLDQVIEHNRRVINDPRVRIKVIDYYPPTPISPYGLDVSAFNLIASSVKQIYPSSVIAPACSPANTDLRRYVELSDHLYRITPTVLTPVTRGGIHGDDEQITIEHYHNFIRFYVALMLNADQPEAGHLTVRHHREL</sequence>
<dbReference type="PANTHER" id="PTHR45962">
    <property type="entry name" value="N-FATTY-ACYL-AMINO ACID SYNTHASE/HYDROLASE PM20D1"/>
    <property type="match status" value="1"/>
</dbReference>
<dbReference type="InterPro" id="IPR002933">
    <property type="entry name" value="Peptidase_M20"/>
</dbReference>
<evidence type="ECO:0000256" key="20">
    <source>
        <dbReference type="ARBA" id="ARBA00048822"/>
    </source>
</evidence>
<evidence type="ECO:0000256" key="18">
    <source>
        <dbReference type="ARBA" id="ARBA00048597"/>
    </source>
</evidence>
<dbReference type="AlphaFoldDB" id="A0A0P6A1Y4"/>
<evidence type="ECO:0000256" key="8">
    <source>
        <dbReference type="ARBA" id="ARBA00047450"/>
    </source>
</evidence>
<dbReference type="GO" id="GO:0004180">
    <property type="term" value="F:carboxypeptidase activity"/>
    <property type="evidence" value="ECO:0007669"/>
    <property type="project" value="UniProtKB-KW"/>
</dbReference>
<reference evidence="26 27" key="1">
    <citation type="submission" date="2016-03" db="EMBL/GenBank/DDBJ databases">
        <title>EvidentialGene: Evidence-directed Construction of Genes on Genomes.</title>
        <authorList>
            <person name="Gilbert D.G."/>
            <person name="Choi J.-H."/>
            <person name="Mockaitis K."/>
            <person name="Colbourne J."/>
            <person name="Pfrender M."/>
        </authorList>
    </citation>
    <scope>NUCLEOTIDE SEQUENCE [LARGE SCALE GENOMIC DNA]</scope>
    <source>
        <strain evidence="26 27">Xinb3</strain>
        <tissue evidence="26">Complete organism</tissue>
    </source>
</reference>
<evidence type="ECO:0000256" key="7">
    <source>
        <dbReference type="ARBA" id="ARBA00046147"/>
    </source>
</evidence>
<evidence type="ECO:0000256" key="11">
    <source>
        <dbReference type="ARBA" id="ARBA00047866"/>
    </source>
</evidence>
<dbReference type="GO" id="GO:0006508">
    <property type="term" value="P:proteolysis"/>
    <property type="evidence" value="ECO:0007669"/>
    <property type="project" value="UniProtKB-KW"/>
</dbReference>
<comment type="catalytic activity">
    <reaction evidence="12">
        <text>(5Z,8Z,11Z,14Z)-eicosatetraenoate + L-phenylalanine = N-(5Z,8Z,11Z,14Z-eicosatetraenoyl)-L-phenylalanine + H2O</text>
        <dbReference type="Rhea" id="RHEA:51312"/>
        <dbReference type="ChEBI" id="CHEBI:15377"/>
        <dbReference type="ChEBI" id="CHEBI:32395"/>
        <dbReference type="ChEBI" id="CHEBI:58095"/>
        <dbReference type="ChEBI" id="CHEBI:134022"/>
    </reaction>
    <physiologicalReaction direction="left-to-right" evidence="12">
        <dbReference type="Rhea" id="RHEA:51313"/>
    </physiologicalReaction>
    <physiologicalReaction direction="right-to-left" evidence="12">
        <dbReference type="Rhea" id="RHEA:51314"/>
    </physiologicalReaction>
</comment>
<comment type="similarity">
    <text evidence="2">Belongs to the peptidase M20A family.</text>
</comment>
<gene>
    <name evidence="26" type="ORF">APZ42_030755</name>
</gene>
<organism evidence="26 27">
    <name type="scientific">Daphnia magna</name>
    <dbReference type="NCBI Taxonomy" id="35525"/>
    <lineage>
        <taxon>Eukaryota</taxon>
        <taxon>Metazoa</taxon>
        <taxon>Ecdysozoa</taxon>
        <taxon>Arthropoda</taxon>
        <taxon>Crustacea</taxon>
        <taxon>Branchiopoda</taxon>
        <taxon>Diplostraca</taxon>
        <taxon>Cladocera</taxon>
        <taxon>Anomopoda</taxon>
        <taxon>Daphniidae</taxon>
        <taxon>Daphnia</taxon>
    </lineage>
</organism>
<comment type="catalytic activity">
    <reaction evidence="8">
        <text>(9Z)-octadecenoate + glycine = N-(9Z-octadecenoyl)glycine + H2O</text>
        <dbReference type="Rhea" id="RHEA:51316"/>
        <dbReference type="ChEBI" id="CHEBI:15377"/>
        <dbReference type="ChEBI" id="CHEBI:30823"/>
        <dbReference type="ChEBI" id="CHEBI:57305"/>
        <dbReference type="ChEBI" id="CHEBI:133992"/>
    </reaction>
    <physiologicalReaction direction="right-to-left" evidence="8">
        <dbReference type="Rhea" id="RHEA:51318"/>
    </physiologicalReaction>
</comment>
<keyword evidence="27" id="KW-1185">Reference proteome</keyword>
<evidence type="ECO:0000256" key="4">
    <source>
        <dbReference type="ARBA" id="ARBA00022723"/>
    </source>
</evidence>
<dbReference type="EMBL" id="LRGB01002860">
    <property type="protein sequence ID" value="KZS05783.1"/>
    <property type="molecule type" value="Genomic_DNA"/>
</dbReference>
<dbReference type="SUPFAM" id="SSF53187">
    <property type="entry name" value="Zn-dependent exopeptidases"/>
    <property type="match status" value="1"/>
</dbReference>
<evidence type="ECO:0000256" key="9">
    <source>
        <dbReference type="ARBA" id="ARBA00047567"/>
    </source>
</evidence>
<evidence type="ECO:0000256" key="16">
    <source>
        <dbReference type="ARBA" id="ARBA00048402"/>
    </source>
</evidence>
<evidence type="ECO:0000256" key="25">
    <source>
        <dbReference type="ARBA" id="ARBA00049457"/>
    </source>
</evidence>
<comment type="catalytic activity">
    <reaction evidence="10">
        <text>N-octadecanoyl-L-phenylalanine + H2O = octadecanoate + L-phenylalanine</text>
        <dbReference type="Rhea" id="RHEA:64128"/>
        <dbReference type="ChEBI" id="CHEBI:15377"/>
        <dbReference type="ChEBI" id="CHEBI:25629"/>
        <dbReference type="ChEBI" id="CHEBI:58095"/>
        <dbReference type="ChEBI" id="CHEBI:149700"/>
    </reaction>
    <physiologicalReaction direction="left-to-right" evidence="10">
        <dbReference type="Rhea" id="RHEA:64129"/>
    </physiologicalReaction>
</comment>
<comment type="catalytic activity">
    <reaction evidence="24">
        <text>N-(5Z,8Z,11Z,14Z-eicosatetraenoyl)-L-serine + H2O = (5Z,8Z,11Z,14Z)-eicosatetraenoate + L-serine</text>
        <dbReference type="Rhea" id="RHEA:64116"/>
        <dbReference type="ChEBI" id="CHEBI:15377"/>
        <dbReference type="ChEBI" id="CHEBI:32395"/>
        <dbReference type="ChEBI" id="CHEBI:33384"/>
        <dbReference type="ChEBI" id="CHEBI:149697"/>
    </reaction>
    <physiologicalReaction direction="left-to-right" evidence="24">
        <dbReference type="Rhea" id="RHEA:64117"/>
    </physiologicalReaction>
    <physiologicalReaction direction="right-to-left" evidence="24">
        <dbReference type="Rhea" id="RHEA:64118"/>
    </physiologicalReaction>
</comment>
<keyword evidence="26" id="KW-0121">Carboxypeptidase</keyword>
<dbReference type="Proteomes" id="UP000076858">
    <property type="component" value="Unassembled WGS sequence"/>
</dbReference>
<dbReference type="InterPro" id="IPR036264">
    <property type="entry name" value="Bact_exopeptidase_dim_dom"/>
</dbReference>
<keyword evidence="3" id="KW-0645">Protease</keyword>
<comment type="catalytic activity">
    <reaction evidence="14">
        <text>N-(9Z-octadecenoyl)-L-methionine + H2O = (9Z)-octadecenoate + L-methionine</text>
        <dbReference type="Rhea" id="RHEA:64144"/>
        <dbReference type="ChEBI" id="CHEBI:15377"/>
        <dbReference type="ChEBI" id="CHEBI:30823"/>
        <dbReference type="ChEBI" id="CHEBI:57844"/>
        <dbReference type="ChEBI" id="CHEBI:149732"/>
    </reaction>
    <physiologicalReaction direction="left-to-right" evidence="14">
        <dbReference type="Rhea" id="RHEA:64145"/>
    </physiologicalReaction>
</comment>
<evidence type="ECO:0000256" key="17">
    <source>
        <dbReference type="ARBA" id="ARBA00048579"/>
    </source>
</evidence>
<comment type="catalytic activity">
    <reaction evidence="15">
        <text>N-(9Z-octadecenoyl)-L-asparagine + H2O = L-asparagine + (9Z)-octadecenoate</text>
        <dbReference type="Rhea" id="RHEA:64136"/>
        <dbReference type="ChEBI" id="CHEBI:15377"/>
        <dbReference type="ChEBI" id="CHEBI:30823"/>
        <dbReference type="ChEBI" id="CHEBI:58048"/>
        <dbReference type="ChEBI" id="CHEBI:149730"/>
    </reaction>
    <physiologicalReaction direction="left-to-right" evidence="15">
        <dbReference type="Rhea" id="RHEA:64137"/>
    </physiologicalReaction>
</comment>
<dbReference type="PANTHER" id="PTHR45962:SF1">
    <property type="entry name" value="N-FATTY-ACYL-AMINO ACID SYNTHASE_HYDROLASE PM20D1"/>
    <property type="match status" value="1"/>
</dbReference>
<comment type="caution">
    <text evidence="26">The sequence shown here is derived from an EMBL/GenBank/DDBJ whole genome shotgun (WGS) entry which is preliminary data.</text>
</comment>
<evidence type="ECO:0000256" key="2">
    <source>
        <dbReference type="ARBA" id="ARBA00006247"/>
    </source>
</evidence>
<protein>
    <submittedName>
        <fullName evidence="26">Putative Carboxypeptidase PM20D1</fullName>
    </submittedName>
</protein>
<evidence type="ECO:0000256" key="12">
    <source>
        <dbReference type="ARBA" id="ARBA00047874"/>
    </source>
</evidence>
<comment type="catalytic activity">
    <reaction evidence="22">
        <text>an N-acyl-aromatic L-alpha-amino acid + H2O = an aromatic L-alpha-amino acid + a carboxylate</text>
        <dbReference type="Rhea" id="RHEA:54184"/>
        <dbReference type="ChEBI" id="CHEBI:15377"/>
        <dbReference type="ChEBI" id="CHEBI:29067"/>
        <dbReference type="ChEBI" id="CHEBI:84824"/>
        <dbReference type="ChEBI" id="CHEBI:138093"/>
        <dbReference type="EC" id="3.5.1.114"/>
    </reaction>
    <physiologicalReaction direction="left-to-right" evidence="22">
        <dbReference type="Rhea" id="RHEA:54185"/>
    </physiologicalReaction>
    <physiologicalReaction direction="right-to-left" evidence="22">
        <dbReference type="Rhea" id="RHEA:54186"/>
    </physiologicalReaction>
</comment>
<dbReference type="FunFam" id="1.10.150.900:FF:000004">
    <property type="entry name" value="Carboxypeptidase PM20D1.2"/>
    <property type="match status" value="1"/>
</dbReference>
<dbReference type="SUPFAM" id="SSF55031">
    <property type="entry name" value="Bacterial exopeptidase dimerisation domain"/>
    <property type="match status" value="1"/>
</dbReference>
<dbReference type="Pfam" id="PF01546">
    <property type="entry name" value="Peptidase_M20"/>
    <property type="match status" value="1"/>
</dbReference>
<evidence type="ECO:0000256" key="10">
    <source>
        <dbReference type="ARBA" id="ARBA00047723"/>
    </source>
</evidence>
<dbReference type="Gene3D" id="3.30.70.360">
    <property type="match status" value="1"/>
</dbReference>
<comment type="catalytic activity">
    <reaction evidence="9">
        <text>N-(4Z,7Z,10Z,13Z,16Z,19Z-docosahexaenoyl)-L-phenylalanine + H2O = (4Z,7Z,10Z,13Z,16Z,19Z)-docosahexaenoate + L-phenylalanine</text>
        <dbReference type="Rhea" id="RHEA:64132"/>
        <dbReference type="ChEBI" id="CHEBI:15377"/>
        <dbReference type="ChEBI" id="CHEBI:58095"/>
        <dbReference type="ChEBI" id="CHEBI:77016"/>
        <dbReference type="ChEBI" id="CHEBI:149701"/>
    </reaction>
    <physiologicalReaction direction="left-to-right" evidence="9">
        <dbReference type="Rhea" id="RHEA:64133"/>
    </physiologicalReaction>
</comment>
<dbReference type="OrthoDB" id="3064516at2759"/>
<accession>A0A0P6A1Y4</accession>
<evidence type="ECO:0000256" key="19">
    <source>
        <dbReference type="ARBA" id="ARBA00048729"/>
    </source>
</evidence>
<dbReference type="STRING" id="35525.A0A0P6A1Y4"/>
<evidence type="ECO:0000256" key="1">
    <source>
        <dbReference type="ARBA" id="ARBA00004872"/>
    </source>
</evidence>
<dbReference type="InterPro" id="IPR011650">
    <property type="entry name" value="Peptidase_M20_dimer"/>
</dbReference>
<comment type="catalytic activity">
    <reaction evidence="25">
        <text>N-(9Z-octadecenoyl)-L-lysine + H2O = L-lysine + (9Z)-octadecenoate</text>
        <dbReference type="Rhea" id="RHEA:64192"/>
        <dbReference type="ChEBI" id="CHEBI:15377"/>
        <dbReference type="ChEBI" id="CHEBI:30823"/>
        <dbReference type="ChEBI" id="CHEBI:32551"/>
        <dbReference type="ChEBI" id="CHEBI:149731"/>
    </reaction>
    <physiologicalReaction direction="left-to-right" evidence="25">
        <dbReference type="Rhea" id="RHEA:64193"/>
    </physiologicalReaction>
</comment>
<comment type="catalytic activity">
    <reaction evidence="18">
        <text>N-(9Z-octadecenoyl)-L-serine + H2O = L-serine + (9Z)-octadecenoate</text>
        <dbReference type="Rhea" id="RHEA:51352"/>
        <dbReference type="ChEBI" id="CHEBI:15377"/>
        <dbReference type="ChEBI" id="CHEBI:30823"/>
        <dbReference type="ChEBI" id="CHEBI:33384"/>
        <dbReference type="ChEBI" id="CHEBI:134031"/>
    </reaction>
    <physiologicalReaction direction="left-to-right" evidence="18">
        <dbReference type="Rhea" id="RHEA:51353"/>
    </physiologicalReaction>
</comment>
<dbReference type="GO" id="GO:0043605">
    <property type="term" value="P:amide catabolic process"/>
    <property type="evidence" value="ECO:0007669"/>
    <property type="project" value="TreeGrafter"/>
</dbReference>
<comment type="catalytic activity">
    <reaction evidence="20">
        <text>N-(9Z-octadecenoyl)-L-tryptophan + H2O = L-tryptophan + (9Z)-octadecenoate</text>
        <dbReference type="Rhea" id="RHEA:64176"/>
        <dbReference type="ChEBI" id="CHEBI:15377"/>
        <dbReference type="ChEBI" id="CHEBI:30823"/>
        <dbReference type="ChEBI" id="CHEBI:57912"/>
        <dbReference type="ChEBI" id="CHEBI:149733"/>
    </reaction>
    <physiologicalReaction direction="left-to-right" evidence="20">
        <dbReference type="Rhea" id="RHEA:64177"/>
    </physiologicalReaction>
</comment>
<comment type="catalytic activity">
    <reaction evidence="21">
        <text>N-(9Z-octadecenoyl)-L-leucine + H2O = L-leucine + (9Z)-octadecenoate</text>
        <dbReference type="Rhea" id="RHEA:51360"/>
        <dbReference type="ChEBI" id="CHEBI:15377"/>
        <dbReference type="ChEBI" id="CHEBI:30823"/>
        <dbReference type="ChEBI" id="CHEBI:57427"/>
        <dbReference type="ChEBI" id="CHEBI:134035"/>
    </reaction>
    <physiologicalReaction direction="left-to-right" evidence="21">
        <dbReference type="Rhea" id="RHEA:51361"/>
    </physiologicalReaction>
    <physiologicalReaction direction="right-to-left" evidence="21">
        <dbReference type="Rhea" id="RHEA:51362"/>
    </physiologicalReaction>
</comment>
<evidence type="ECO:0000256" key="3">
    <source>
        <dbReference type="ARBA" id="ARBA00022670"/>
    </source>
</evidence>
<evidence type="ECO:0000256" key="13">
    <source>
        <dbReference type="ARBA" id="ARBA00047879"/>
    </source>
</evidence>
<dbReference type="GO" id="GO:0043604">
    <property type="term" value="P:amide biosynthetic process"/>
    <property type="evidence" value="ECO:0007669"/>
    <property type="project" value="TreeGrafter"/>
</dbReference>
<proteinExistence type="inferred from homology"/>
<evidence type="ECO:0000256" key="21">
    <source>
        <dbReference type="ARBA" id="ARBA00048827"/>
    </source>
</evidence>
<evidence type="ECO:0000256" key="15">
    <source>
        <dbReference type="ARBA" id="ARBA00048380"/>
    </source>
</evidence>
<dbReference type="GO" id="GO:0004046">
    <property type="term" value="F:aminoacylase activity"/>
    <property type="evidence" value="ECO:0007669"/>
    <property type="project" value="UniProtKB-EC"/>
</dbReference>
<keyword evidence="6" id="KW-0862">Zinc</keyword>
<evidence type="ECO:0000256" key="6">
    <source>
        <dbReference type="ARBA" id="ARBA00022833"/>
    </source>
</evidence>
<evidence type="ECO:0000256" key="23">
    <source>
        <dbReference type="ARBA" id="ARBA00048879"/>
    </source>
</evidence>
<comment type="catalytic activity">
    <reaction evidence="19">
        <text>N-(9Z-octadecenoyl)-L-glutamine + H2O = L-glutamine + (9Z)-octadecenoate</text>
        <dbReference type="Rhea" id="RHEA:51356"/>
        <dbReference type="ChEBI" id="CHEBI:15377"/>
        <dbReference type="ChEBI" id="CHEBI:30823"/>
        <dbReference type="ChEBI" id="CHEBI:58359"/>
        <dbReference type="ChEBI" id="CHEBI:134033"/>
    </reaction>
    <physiologicalReaction direction="left-to-right" evidence="19">
        <dbReference type="Rhea" id="RHEA:51357"/>
    </physiologicalReaction>
</comment>
<dbReference type="Pfam" id="PF07687">
    <property type="entry name" value="M20_dimer"/>
    <property type="match status" value="1"/>
</dbReference>
<evidence type="ECO:0000313" key="26">
    <source>
        <dbReference type="EMBL" id="KZS05783.1"/>
    </source>
</evidence>
<evidence type="ECO:0000313" key="27">
    <source>
        <dbReference type="Proteomes" id="UP000076858"/>
    </source>
</evidence>